<evidence type="ECO:0000313" key="2">
    <source>
        <dbReference type="EMBL" id="PNW71769.1"/>
    </source>
</evidence>
<organism evidence="2 3">
    <name type="scientific">Chlamydomonas reinhardtii</name>
    <name type="common">Chlamydomonas smithii</name>
    <dbReference type="NCBI Taxonomy" id="3055"/>
    <lineage>
        <taxon>Eukaryota</taxon>
        <taxon>Viridiplantae</taxon>
        <taxon>Chlorophyta</taxon>
        <taxon>core chlorophytes</taxon>
        <taxon>Chlorophyceae</taxon>
        <taxon>CS clade</taxon>
        <taxon>Chlamydomonadales</taxon>
        <taxon>Chlamydomonadaceae</taxon>
        <taxon>Chlamydomonas</taxon>
    </lineage>
</organism>
<sequence length="297" mass="28074">MAGVRDAQYACVPARGECDADPQALRRPGGGGAAGGGGSYTPCSPAIDQGLTHLAEQLAAAGREALATAGAGSAAGAGAWAEARAGKGAPAGGAWPRLASLDLTDCAPARGTGLGTLGTPPLVRPELGARVAIGGDLGQSGAFGAARLPPFFITYSAPSASPDGASLARAQACGPSRARVPGSAFSRPTTGACRPAAGPSSASYIFLGPRHEALQRGATIGRTTGTDADGCSSRDGLGSSSSPGAGSSVAIGAGGGGGGTGGLRSLCLGGTAAGEAALRAVSGLTRLAGAAGPSGRG</sequence>
<dbReference type="RefSeq" id="XP_042915738.1">
    <property type="nucleotide sequence ID" value="XM_043071348.1"/>
</dbReference>
<reference evidence="2 3" key="1">
    <citation type="journal article" date="2007" name="Science">
        <title>The Chlamydomonas genome reveals the evolution of key animal and plant functions.</title>
        <authorList>
            <person name="Merchant S.S."/>
            <person name="Prochnik S.E."/>
            <person name="Vallon O."/>
            <person name="Harris E.H."/>
            <person name="Karpowicz S.J."/>
            <person name="Witman G.B."/>
            <person name="Terry A."/>
            <person name="Salamov A."/>
            <person name="Fritz-Laylin L.K."/>
            <person name="Marechal-Drouard L."/>
            <person name="Marshall W.F."/>
            <person name="Qu L.H."/>
            <person name="Nelson D.R."/>
            <person name="Sanderfoot A.A."/>
            <person name="Spalding M.H."/>
            <person name="Kapitonov V.V."/>
            <person name="Ren Q."/>
            <person name="Ferris P."/>
            <person name="Lindquist E."/>
            <person name="Shapiro H."/>
            <person name="Lucas S.M."/>
            <person name="Grimwood J."/>
            <person name="Schmutz J."/>
            <person name="Cardol P."/>
            <person name="Cerutti H."/>
            <person name="Chanfreau G."/>
            <person name="Chen C.L."/>
            <person name="Cognat V."/>
            <person name="Croft M.T."/>
            <person name="Dent R."/>
            <person name="Dutcher S."/>
            <person name="Fernandez E."/>
            <person name="Fukuzawa H."/>
            <person name="Gonzalez-Ballester D."/>
            <person name="Gonzalez-Halphen D."/>
            <person name="Hallmann A."/>
            <person name="Hanikenne M."/>
            <person name="Hippler M."/>
            <person name="Inwood W."/>
            <person name="Jabbari K."/>
            <person name="Kalanon M."/>
            <person name="Kuras R."/>
            <person name="Lefebvre P.A."/>
            <person name="Lemaire S.D."/>
            <person name="Lobanov A.V."/>
            <person name="Lohr M."/>
            <person name="Manuell A."/>
            <person name="Meier I."/>
            <person name="Mets L."/>
            <person name="Mittag M."/>
            <person name="Mittelmeier T."/>
            <person name="Moroney J.V."/>
            <person name="Moseley J."/>
            <person name="Napoli C."/>
            <person name="Nedelcu A.M."/>
            <person name="Niyogi K."/>
            <person name="Novoselov S.V."/>
            <person name="Paulsen I.T."/>
            <person name="Pazour G."/>
            <person name="Purton S."/>
            <person name="Ral J.P."/>
            <person name="Riano-Pachon D.M."/>
            <person name="Riekhof W."/>
            <person name="Rymarquis L."/>
            <person name="Schroda M."/>
            <person name="Stern D."/>
            <person name="Umen J."/>
            <person name="Willows R."/>
            <person name="Wilson N."/>
            <person name="Zimmer S.L."/>
            <person name="Allmer J."/>
            <person name="Balk J."/>
            <person name="Bisova K."/>
            <person name="Chen C.J."/>
            <person name="Elias M."/>
            <person name="Gendler K."/>
            <person name="Hauser C."/>
            <person name="Lamb M.R."/>
            <person name="Ledford H."/>
            <person name="Long J.C."/>
            <person name="Minagawa J."/>
            <person name="Page M.D."/>
            <person name="Pan J."/>
            <person name="Pootakham W."/>
            <person name="Roje S."/>
            <person name="Rose A."/>
            <person name="Stahlberg E."/>
            <person name="Terauchi A.M."/>
            <person name="Yang P."/>
            <person name="Ball S."/>
            <person name="Bowler C."/>
            <person name="Dieckmann C.L."/>
            <person name="Gladyshev V.N."/>
            <person name="Green P."/>
            <person name="Jorgensen R."/>
            <person name="Mayfield S."/>
            <person name="Mueller-Roeber B."/>
            <person name="Rajamani S."/>
            <person name="Sayre R.T."/>
            <person name="Brokstein P."/>
            <person name="Dubchak I."/>
            <person name="Goodstein D."/>
            <person name="Hornick L."/>
            <person name="Huang Y.W."/>
            <person name="Jhaveri J."/>
            <person name="Luo Y."/>
            <person name="Martinez D."/>
            <person name="Ngau W.C."/>
            <person name="Otillar B."/>
            <person name="Poliakov A."/>
            <person name="Porter A."/>
            <person name="Szajkowski L."/>
            <person name="Werner G."/>
            <person name="Zhou K."/>
            <person name="Grigoriev I.V."/>
            <person name="Rokhsar D.S."/>
            <person name="Grossman A.R."/>
        </authorList>
    </citation>
    <scope>NUCLEOTIDE SEQUENCE [LARGE SCALE GENOMIC DNA]</scope>
    <source>
        <strain evidence="3">CC-503</strain>
    </source>
</reference>
<evidence type="ECO:0000313" key="3">
    <source>
        <dbReference type="Proteomes" id="UP000006906"/>
    </source>
</evidence>
<keyword evidence="3" id="KW-1185">Reference proteome</keyword>
<dbReference type="Proteomes" id="UP000006906">
    <property type="component" value="Chromosome 16"/>
</dbReference>
<accession>A0A2K3CU19</accession>
<proteinExistence type="predicted"/>
<evidence type="ECO:0000256" key="1">
    <source>
        <dbReference type="SAM" id="MobiDB-lite"/>
    </source>
</evidence>
<protein>
    <submittedName>
        <fullName evidence="2">Uncharacterized protein</fullName>
    </submittedName>
</protein>
<dbReference type="KEGG" id="cre:CHLRE_16g678094v5"/>
<dbReference type="EMBL" id="CM008977">
    <property type="protein sequence ID" value="PNW71769.1"/>
    <property type="molecule type" value="Genomic_DNA"/>
</dbReference>
<gene>
    <name evidence="2" type="ORF">CHLRE_16g678094v5</name>
</gene>
<dbReference type="Gramene" id="PNW71769">
    <property type="protein sequence ID" value="PNW71769"/>
    <property type="gene ID" value="CHLRE_16g678094v5"/>
</dbReference>
<dbReference type="InParanoid" id="A0A2K3CU19"/>
<feature type="region of interest" description="Disordered" evidence="1">
    <location>
        <begin position="221"/>
        <end position="249"/>
    </location>
</feature>
<dbReference type="AlphaFoldDB" id="A0A2K3CU19"/>
<feature type="compositionally biased region" description="Low complexity" evidence="1">
    <location>
        <begin position="230"/>
        <end position="249"/>
    </location>
</feature>
<name>A0A2K3CU19_CHLRE</name>
<dbReference type="GeneID" id="66056689"/>